<name>A0A8C3LJ34_CHRPC</name>
<dbReference type="FunFam" id="3.40.50.300:FF:003990">
    <property type="entry name" value="Si:ch73-63e15.2"/>
    <property type="match status" value="1"/>
</dbReference>
<keyword evidence="2" id="KW-0678">Repressor</keyword>
<reference evidence="13" key="1">
    <citation type="submission" date="2025-08" db="UniProtKB">
        <authorList>
            <consortium name="Ensembl"/>
        </authorList>
    </citation>
    <scope>IDENTIFICATION</scope>
</reference>
<evidence type="ECO:0000256" key="6">
    <source>
        <dbReference type="ARBA" id="ARBA00023159"/>
    </source>
</evidence>
<dbReference type="SUPFAM" id="SSF52540">
    <property type="entry name" value="P-loop containing nucleoside triphosphate hydrolases"/>
    <property type="match status" value="2"/>
</dbReference>
<evidence type="ECO:0000259" key="12">
    <source>
        <dbReference type="Pfam" id="PF13872"/>
    </source>
</evidence>
<evidence type="ECO:0000256" key="3">
    <source>
        <dbReference type="ARBA" id="ARBA00022782"/>
    </source>
</evidence>
<comment type="function">
    <text evidence="8">Acts as a transcriptional coregulator, that can have both coactivator and corepressor functions. Inhibits the DCSTAMP-repressive activity of TAL1, hence enhancing the access of the transcription factor MITF to the DC-STAMP promoter in osteoclast. Plays a role in bone homeostasis; required as a positive regulator in TNFSF11//RANKL-mediated osteoclast fusion via a DCSTAMP-dependent pathway. May also be required in the regulation of osteoblast differentiation. Involved in the transcriptional corepression of NF-kappaB in macrophages. Plays a role as a regulator in the pro-inflammatory cascade.</text>
</comment>
<reference evidence="13" key="2">
    <citation type="submission" date="2025-09" db="UniProtKB">
        <authorList>
            <consortium name="Ensembl"/>
        </authorList>
    </citation>
    <scope>IDENTIFICATION</scope>
</reference>
<dbReference type="AlphaFoldDB" id="A0A8C3LJ34"/>
<evidence type="ECO:0000256" key="9">
    <source>
        <dbReference type="ARBA" id="ARBA00063805"/>
    </source>
</evidence>
<keyword evidence="7" id="KW-0804">Transcription</keyword>
<dbReference type="PANTHER" id="PTHR12706">
    <property type="entry name" value="STRAWBERRY NOTCH-RELATED"/>
    <property type="match status" value="1"/>
</dbReference>
<evidence type="ECO:0000256" key="8">
    <source>
        <dbReference type="ARBA" id="ARBA00055221"/>
    </source>
</evidence>
<evidence type="ECO:0000313" key="13">
    <source>
        <dbReference type="Ensembl" id="ENSCPIP00010010983.1"/>
    </source>
</evidence>
<evidence type="ECO:0000256" key="2">
    <source>
        <dbReference type="ARBA" id="ARBA00022491"/>
    </source>
</evidence>
<dbReference type="Pfam" id="PF13871">
    <property type="entry name" value="Helicase_C_4"/>
    <property type="match status" value="1"/>
</dbReference>
<dbReference type="InterPro" id="IPR027417">
    <property type="entry name" value="P-loop_NTPase"/>
</dbReference>
<accession>A0A8C3LJ34</accession>
<evidence type="ECO:0000256" key="1">
    <source>
        <dbReference type="ARBA" id="ARBA00006992"/>
    </source>
</evidence>
<feature type="domain" description="Strawberry notch helicase C" evidence="11">
    <location>
        <begin position="549"/>
        <end position="813"/>
    </location>
</feature>
<evidence type="ECO:0000256" key="4">
    <source>
        <dbReference type="ARBA" id="ARBA00022855"/>
    </source>
</evidence>
<dbReference type="InterPro" id="IPR026937">
    <property type="entry name" value="SBNO_Helicase_C_dom"/>
</dbReference>
<keyword evidence="5" id="KW-0805">Transcription regulation</keyword>
<protein>
    <recommendedName>
        <fullName evidence="10">Protein strawberry notch homolog 2</fullName>
    </recommendedName>
</protein>
<feature type="domain" description="Strawberry notch AAA" evidence="12">
    <location>
        <begin position="35"/>
        <end position="328"/>
    </location>
</feature>
<evidence type="ECO:0000256" key="7">
    <source>
        <dbReference type="ARBA" id="ARBA00023163"/>
    </source>
</evidence>
<evidence type="ECO:0000256" key="5">
    <source>
        <dbReference type="ARBA" id="ARBA00023015"/>
    </source>
</evidence>
<evidence type="ECO:0000256" key="10">
    <source>
        <dbReference type="ARBA" id="ARBA00073423"/>
    </source>
</evidence>
<evidence type="ECO:0000313" key="14">
    <source>
        <dbReference type="Proteomes" id="UP000694543"/>
    </source>
</evidence>
<keyword evidence="3" id="KW-0221">Differentiation</keyword>
<dbReference type="GO" id="GO:0030316">
    <property type="term" value="P:osteoclast differentiation"/>
    <property type="evidence" value="ECO:0007669"/>
    <property type="project" value="TreeGrafter"/>
</dbReference>
<comment type="similarity">
    <text evidence="1">Belongs to the SBNO family.</text>
</comment>
<dbReference type="GO" id="GO:0071354">
    <property type="term" value="P:cellular response to interleukin-6"/>
    <property type="evidence" value="ECO:0007669"/>
    <property type="project" value="TreeGrafter"/>
</dbReference>
<dbReference type="GO" id="GO:0045892">
    <property type="term" value="P:negative regulation of DNA-templated transcription"/>
    <property type="evidence" value="ECO:0007669"/>
    <property type="project" value="TreeGrafter"/>
</dbReference>
<dbReference type="GO" id="GO:0050727">
    <property type="term" value="P:regulation of inflammatory response"/>
    <property type="evidence" value="ECO:0007669"/>
    <property type="project" value="TreeGrafter"/>
</dbReference>
<sequence>MRRSAVLHEVLHENEEVEFSLLCVCVCHLAKIGKHHPDLVVETSTLSSVPPPNITYSLSLPSSVADKGSLSALQLEAIIYACQQHEVLLPNGQRAGFLIGDGAGVGKGRTVAGIIFENYLKGRKKALWFSVSNDLKYDAERDLKDIEASHIPVHALNKIRYGDTATSEGVLFATYSALIGESQAGGQHRTRLKQILDWCRENFDGVIVFDECHKAKNASSTKMGKAVLDLQNKLPQARVVYASATGASEPKNMIYMSRLGIWGEGTPFHAFDEFLHAIEKRGVGAMEIVAMDMKVSGMYIARQLSFTGVTFRIEEIPLDQQYKIVYDKAAKLVKALMVFQQAADLIGLESRKSLWGQFWSAHQRFFKYLCIAAKVRRLVELAKEELAKDKCIVIGLQSTGEARTREVLDENDGHLNCFVSAAEGVFLSLIQKHFPSTKRKREKGTGIKRKRKSTLHCPAFDLLPCCFTPATQLFLFLFPLSLLHAFAALPWFQFALPHISCHCLSLGGQQPCRSPPPPLLTHSLPPHVEKMKQDLLAKVKALGKELPLNTLDELINHFGGPEHVAEMTGRKGRVVCRPDGSVMFESRAEQGLSIDHVNLKEKERFMNGEKLVAIISEASSSGISLQADRRVKNQKRRVHMTLELPWSADRAIQQFGRTHRSNQVSAPEYVFLISELAGERRFASIVAKRLESLGALTHGDRRATESRDLSKYNFENKVTCSCSQGSSGWGSPKILKLLSLFPEMKQGLISVGISTQSSLPCCTLADCSITKFLNRILGLEVDKQNMLFQYFSDTFDYLIEKDKKEGKYDMGILGKKKRSDQTSFTAPLRFPAPPHADHWLLLCPHCLLGCWRVPAPHSTDPETPVQEEEVAQGDGSYTWACVLVFLCATDLAPGIDEIYEESKEVFLTPGHPQDGQVVFYKVGSLHCYLCSPVFSVASHAGAVNCWIPPPAPWLVVMLVSCLLWS</sequence>
<keyword evidence="4" id="KW-0892">Osteogenesis</keyword>
<evidence type="ECO:0000259" key="11">
    <source>
        <dbReference type="Pfam" id="PF13871"/>
    </source>
</evidence>
<dbReference type="PANTHER" id="PTHR12706:SF5">
    <property type="entry name" value="PROTEIN STRAWBERRY NOTCH HOMOLOG 2"/>
    <property type="match status" value="1"/>
</dbReference>
<keyword evidence="14" id="KW-1185">Reference proteome</keyword>
<dbReference type="Pfam" id="PF13872">
    <property type="entry name" value="AAA_34"/>
    <property type="match status" value="1"/>
</dbReference>
<dbReference type="GO" id="GO:0045944">
    <property type="term" value="P:positive regulation of transcription by RNA polymerase II"/>
    <property type="evidence" value="ECO:0007669"/>
    <property type="project" value="TreeGrafter"/>
</dbReference>
<dbReference type="FunFam" id="3.40.50.300:FF:000342">
    <property type="entry name" value="Protein strawberry notch homolog 2"/>
    <property type="match status" value="1"/>
</dbReference>
<keyword evidence="6" id="KW-0010">Activator</keyword>
<comment type="subunit">
    <text evidence="9">Interacts with TAL1; this interaction inhibits TAL1 occupancy of the DCSTAMP promoter, leading to the activation of the DCSTAMP promoter by the transcription factor MITF.</text>
</comment>
<dbReference type="Ensembl" id="ENSCPIT00010012945.1">
    <property type="protein sequence ID" value="ENSCPIP00010010983.1"/>
    <property type="gene ID" value="ENSCPIG00010008469.1"/>
</dbReference>
<proteinExistence type="inferred from homology"/>
<dbReference type="GO" id="GO:0005634">
    <property type="term" value="C:nucleus"/>
    <property type="evidence" value="ECO:0007669"/>
    <property type="project" value="TreeGrafter"/>
</dbReference>
<dbReference type="InterPro" id="IPR039187">
    <property type="entry name" value="SNO_AAA"/>
</dbReference>
<organism evidence="13 14">
    <name type="scientific">Chrysolophus pictus</name>
    <name type="common">Golden pheasant</name>
    <name type="synonym">Phasianus pictus</name>
    <dbReference type="NCBI Taxonomy" id="9089"/>
    <lineage>
        <taxon>Eukaryota</taxon>
        <taxon>Metazoa</taxon>
        <taxon>Chordata</taxon>
        <taxon>Craniata</taxon>
        <taxon>Vertebrata</taxon>
        <taxon>Euteleostomi</taxon>
        <taxon>Archelosauria</taxon>
        <taxon>Archosauria</taxon>
        <taxon>Dinosauria</taxon>
        <taxon>Saurischia</taxon>
        <taxon>Theropoda</taxon>
        <taxon>Coelurosauria</taxon>
        <taxon>Aves</taxon>
        <taxon>Neognathae</taxon>
        <taxon>Galloanserae</taxon>
        <taxon>Galliformes</taxon>
        <taxon>Phasianidae</taxon>
        <taxon>Phasianinae</taxon>
        <taxon>Chrysolophus</taxon>
    </lineage>
</organism>
<dbReference type="InterPro" id="IPR026741">
    <property type="entry name" value="SNO"/>
</dbReference>
<dbReference type="Gene3D" id="3.40.50.300">
    <property type="entry name" value="P-loop containing nucleotide triphosphate hydrolases"/>
    <property type="match status" value="1"/>
</dbReference>
<dbReference type="Proteomes" id="UP000694543">
    <property type="component" value="Unplaced"/>
</dbReference>
<dbReference type="GO" id="GO:0042393">
    <property type="term" value="F:histone binding"/>
    <property type="evidence" value="ECO:0007669"/>
    <property type="project" value="TreeGrafter"/>
</dbReference>
<dbReference type="GO" id="GO:0031490">
    <property type="term" value="F:chromatin DNA binding"/>
    <property type="evidence" value="ECO:0007669"/>
    <property type="project" value="TreeGrafter"/>
</dbReference>
<dbReference type="GO" id="GO:0002281">
    <property type="term" value="P:macrophage activation involved in immune response"/>
    <property type="evidence" value="ECO:0007669"/>
    <property type="project" value="TreeGrafter"/>
</dbReference>
<dbReference type="GO" id="GO:0001503">
    <property type="term" value="P:ossification"/>
    <property type="evidence" value="ECO:0007669"/>
    <property type="project" value="UniProtKB-KW"/>
</dbReference>